<gene>
    <name evidence="2" type="ORF">CAAN4_D03246</name>
</gene>
<accession>A0ABP0EAB5</accession>
<evidence type="ECO:0000259" key="1">
    <source>
        <dbReference type="Pfam" id="PF12937"/>
    </source>
</evidence>
<evidence type="ECO:0000313" key="3">
    <source>
        <dbReference type="Proteomes" id="UP001497600"/>
    </source>
</evidence>
<name>A0ABP0EAB5_9ASCO</name>
<evidence type="ECO:0000313" key="2">
    <source>
        <dbReference type="EMBL" id="CAK7903158.1"/>
    </source>
</evidence>
<dbReference type="CDD" id="cd09917">
    <property type="entry name" value="F-box_SF"/>
    <property type="match status" value="1"/>
</dbReference>
<dbReference type="Pfam" id="PF12937">
    <property type="entry name" value="F-box-like"/>
    <property type="match status" value="1"/>
</dbReference>
<dbReference type="EMBL" id="OZ004256">
    <property type="protein sequence ID" value="CAK7903158.1"/>
    <property type="molecule type" value="Genomic_DNA"/>
</dbReference>
<organism evidence="2 3">
    <name type="scientific">[Candida] anglica</name>
    <dbReference type="NCBI Taxonomy" id="148631"/>
    <lineage>
        <taxon>Eukaryota</taxon>
        <taxon>Fungi</taxon>
        <taxon>Dikarya</taxon>
        <taxon>Ascomycota</taxon>
        <taxon>Saccharomycotina</taxon>
        <taxon>Pichiomycetes</taxon>
        <taxon>Debaryomycetaceae</taxon>
        <taxon>Kurtzmaniella</taxon>
    </lineage>
</organism>
<feature type="domain" description="F-box" evidence="1">
    <location>
        <begin position="8"/>
        <end position="46"/>
    </location>
</feature>
<dbReference type="InterPro" id="IPR036047">
    <property type="entry name" value="F-box-like_dom_sf"/>
</dbReference>
<keyword evidence="3" id="KW-1185">Reference proteome</keyword>
<proteinExistence type="predicted"/>
<sequence>MTVQLSPDIKSYIASLLTQTELSKLAQTCKEWHLICKEVLYSNIYITERVVPLRQTPHKSNNNTNNIYHQLCKWSLVHSNFTKLSQIKELERSLSENNLLPKYIKNILCDDITFILFKLNSWNRRFQIGQTLQGFYFGNVPLNHFLIAFDDLSRFHKSRGLNVTHLQLTSIDQLSGVDSKSMTRLKALSFYLNDFKAIELTDFNSDNINVIKNLFYGIHSLEIISSHNLGLLFLQTINDKFNQPQLFMNCQELSMNHCHGQFKSNNPNQFSFNSNYDSNKEEKLQFNIIKHVFNCGILEKVSFEIDCMYLISPTTDLDMEQCLLEQETNTSYCCCLEGFCQQIAQLPRIKHLKLIKSGDNNSFSFYYFRHLIIELLKNGKFFKDNLIHLSIDTKSSIYPIYELIADERFLRLMMTFKLQNEEIFQIVNNKKNYSSLQRIELLDYYESFHIWEMAIKLSKDGNIMTCNCCKCQIGGKKIIDFLKTNKSIQFYLNPTTIKTFHQYYFELISTILKILRNPIDAKFNGGNRRGEFNLSEVVQGQTFISGGDQYEIMRSILSPEKLEWNNNLSLHTLYKHDSYKELVNYNFVQDLTRTFQRENESNRSFEIECDCKGDELSIFIEFIQHQMNSRNGINGVEVFTNGLG</sequence>
<dbReference type="SUPFAM" id="SSF81383">
    <property type="entry name" value="F-box domain"/>
    <property type="match status" value="1"/>
</dbReference>
<reference evidence="2 3" key="1">
    <citation type="submission" date="2024-01" db="EMBL/GenBank/DDBJ databases">
        <authorList>
            <consortium name="Genoscope - CEA"/>
            <person name="William W."/>
        </authorList>
    </citation>
    <scope>NUCLEOTIDE SEQUENCE [LARGE SCALE GENOMIC DNA]</scope>
    <source>
        <strain evidence="2 3">29B2s-10</strain>
    </source>
</reference>
<protein>
    <recommendedName>
        <fullName evidence="1">F-box domain-containing protein</fullName>
    </recommendedName>
</protein>
<dbReference type="Proteomes" id="UP001497600">
    <property type="component" value="Chromosome D"/>
</dbReference>
<dbReference type="InterPro" id="IPR001810">
    <property type="entry name" value="F-box_dom"/>
</dbReference>